<dbReference type="GO" id="GO:0016491">
    <property type="term" value="F:oxidoreductase activity"/>
    <property type="evidence" value="ECO:0007669"/>
    <property type="project" value="UniProtKB-KW"/>
</dbReference>
<dbReference type="InterPro" id="IPR005097">
    <property type="entry name" value="Sacchrp_dh_NADP-bd"/>
</dbReference>
<evidence type="ECO:0000259" key="3">
    <source>
        <dbReference type="Pfam" id="PF16653"/>
    </source>
</evidence>
<dbReference type="Pfam" id="PF16653">
    <property type="entry name" value="Sacchrp_dh_C"/>
    <property type="match status" value="1"/>
</dbReference>
<evidence type="ECO:0000313" key="5">
    <source>
        <dbReference type="Proteomes" id="UP000178227"/>
    </source>
</evidence>
<protein>
    <recommendedName>
        <fullName evidence="6">Saccharopine dehydrogenase-like C-terminal domain-containing protein</fullName>
    </recommendedName>
</protein>
<dbReference type="InterPro" id="IPR032095">
    <property type="entry name" value="Sacchrp_dh-like_C"/>
</dbReference>
<dbReference type="Proteomes" id="UP000178227">
    <property type="component" value="Unassembled WGS sequence"/>
</dbReference>
<evidence type="ECO:0000259" key="2">
    <source>
        <dbReference type="Pfam" id="PF03435"/>
    </source>
</evidence>
<dbReference type="Gene3D" id="3.40.50.720">
    <property type="entry name" value="NAD(P)-binding Rossmann-like Domain"/>
    <property type="match status" value="1"/>
</dbReference>
<evidence type="ECO:0000313" key="4">
    <source>
        <dbReference type="EMBL" id="OGN22477.1"/>
    </source>
</evidence>
<dbReference type="Gene3D" id="3.30.360.10">
    <property type="entry name" value="Dihydrodipicolinate Reductase, domain 2"/>
    <property type="match status" value="1"/>
</dbReference>
<dbReference type="InterPro" id="IPR036291">
    <property type="entry name" value="NAD(P)-bd_dom_sf"/>
</dbReference>
<dbReference type="EMBL" id="MGKI01000011">
    <property type="protein sequence ID" value="OGN22477.1"/>
    <property type="molecule type" value="Genomic_DNA"/>
</dbReference>
<dbReference type="SUPFAM" id="SSF55347">
    <property type="entry name" value="Glyceraldehyde-3-phosphate dehydrogenase-like, C-terminal domain"/>
    <property type="match status" value="1"/>
</dbReference>
<name>A0A1F8GAT5_9BACT</name>
<dbReference type="PANTHER" id="PTHR11133:SF22">
    <property type="entry name" value="ALPHA-AMINOADIPIC SEMIALDEHYDE SYNTHASE, MITOCHONDRIAL"/>
    <property type="match status" value="1"/>
</dbReference>
<evidence type="ECO:0000256" key="1">
    <source>
        <dbReference type="ARBA" id="ARBA00023002"/>
    </source>
</evidence>
<accession>A0A1F8GAT5</accession>
<comment type="caution">
    <text evidence="4">The sequence shown here is derived from an EMBL/GenBank/DDBJ whole genome shotgun (WGS) entry which is preliminary data.</text>
</comment>
<dbReference type="AlphaFoldDB" id="A0A1F8GAT5"/>
<dbReference type="STRING" id="1802694.A2918_01805"/>
<keyword evidence="1" id="KW-0560">Oxidoreductase</keyword>
<dbReference type="SUPFAM" id="SSF51735">
    <property type="entry name" value="NAD(P)-binding Rossmann-fold domains"/>
    <property type="match status" value="1"/>
</dbReference>
<feature type="domain" description="Saccharopine dehydrogenase-like C-terminal" evidence="3">
    <location>
        <begin position="139"/>
        <end position="370"/>
    </location>
</feature>
<reference evidence="4 5" key="1">
    <citation type="journal article" date="2016" name="Nat. Commun.">
        <title>Thousands of microbial genomes shed light on interconnected biogeochemical processes in an aquifer system.</title>
        <authorList>
            <person name="Anantharaman K."/>
            <person name="Brown C.T."/>
            <person name="Hug L.A."/>
            <person name="Sharon I."/>
            <person name="Castelle C.J."/>
            <person name="Probst A.J."/>
            <person name="Thomas B.C."/>
            <person name="Singh A."/>
            <person name="Wilkins M.J."/>
            <person name="Karaoz U."/>
            <person name="Brodie E.L."/>
            <person name="Williams K.H."/>
            <person name="Hubbard S.S."/>
            <person name="Banfield J.F."/>
        </authorList>
    </citation>
    <scope>NUCLEOTIDE SEQUENCE [LARGE SCALE GENOMIC DNA]</scope>
</reference>
<organism evidence="4 5">
    <name type="scientific">Candidatus Yanofskybacteria bacterium RIFCSPLOWO2_01_FULL_42_49</name>
    <dbReference type="NCBI Taxonomy" id="1802694"/>
    <lineage>
        <taxon>Bacteria</taxon>
        <taxon>Candidatus Yanofskyibacteriota</taxon>
    </lineage>
</organism>
<gene>
    <name evidence="4" type="ORF">A2918_01805</name>
</gene>
<evidence type="ECO:0008006" key="6">
    <source>
        <dbReference type="Google" id="ProtNLM"/>
    </source>
</evidence>
<dbReference type="PANTHER" id="PTHR11133">
    <property type="entry name" value="SACCHAROPINE DEHYDROGENASE"/>
    <property type="match status" value="1"/>
</dbReference>
<dbReference type="InterPro" id="IPR051168">
    <property type="entry name" value="AASS"/>
</dbReference>
<sequence length="394" mass="42996">MSFCYAVIGSGRQGVAAAYDLAKFGNAEEIIMIDLNKSKAKMAARHINKLLGREVARSEKVIISETNEGFIGPLGQLLIGTKLFVSAVPFQFNLDLMCLAVRLGVNMVDLGGHTWTTRQQLASYPMSAKSGVTIVPDCGMGPGMNISLALYAMSLLDVPKEVLIWDGGLPQNPKPPLNYMSTFHIDGLLNEYSGNASFIRNGEIVEVPALSGLELINFGPQIGILEAFVTSGGLSASPWTLKGKLQRLENRTLRYPGHYKYFKVLSDLGFLDRDKIVGSWGTAKRPYDTLKQMLVEMLPRDEEDICIMRVRCAGEKDGRSAYVVIELIDRFDPVTGFTAMQRLTGWHASIVGQMAVAGVLPSGAVPVEMVPGSAVVAEARKRGFVITEEVRYDA</sequence>
<dbReference type="Pfam" id="PF03435">
    <property type="entry name" value="Sacchrp_dh_NADP"/>
    <property type="match status" value="1"/>
</dbReference>
<feature type="domain" description="Saccharopine dehydrogenase NADP binding" evidence="2">
    <location>
        <begin position="7"/>
        <end position="135"/>
    </location>
</feature>
<proteinExistence type="predicted"/>